<gene>
    <name evidence="1" type="ORF">T440DRAFT_74243</name>
</gene>
<proteinExistence type="predicted"/>
<protein>
    <submittedName>
        <fullName evidence="1">Uncharacterized protein</fullName>
    </submittedName>
</protein>
<accession>A0A6A7B5V0</accession>
<evidence type="ECO:0000313" key="1">
    <source>
        <dbReference type="EMBL" id="KAF2850886.1"/>
    </source>
</evidence>
<dbReference type="EMBL" id="MU006304">
    <property type="protein sequence ID" value="KAF2850886.1"/>
    <property type="molecule type" value="Genomic_DNA"/>
</dbReference>
<organism evidence="1 2">
    <name type="scientific">Plenodomus tracheiphilus IPT5</name>
    <dbReference type="NCBI Taxonomy" id="1408161"/>
    <lineage>
        <taxon>Eukaryota</taxon>
        <taxon>Fungi</taxon>
        <taxon>Dikarya</taxon>
        <taxon>Ascomycota</taxon>
        <taxon>Pezizomycotina</taxon>
        <taxon>Dothideomycetes</taxon>
        <taxon>Pleosporomycetidae</taxon>
        <taxon>Pleosporales</taxon>
        <taxon>Pleosporineae</taxon>
        <taxon>Leptosphaeriaceae</taxon>
        <taxon>Plenodomus</taxon>
    </lineage>
</organism>
<reference evidence="1" key="1">
    <citation type="submission" date="2020-01" db="EMBL/GenBank/DDBJ databases">
        <authorList>
            <consortium name="DOE Joint Genome Institute"/>
            <person name="Haridas S."/>
            <person name="Albert R."/>
            <person name="Binder M."/>
            <person name="Bloem J."/>
            <person name="Labutti K."/>
            <person name="Salamov A."/>
            <person name="Andreopoulos B."/>
            <person name="Baker S.E."/>
            <person name="Barry K."/>
            <person name="Bills G."/>
            <person name="Bluhm B.H."/>
            <person name="Cannon C."/>
            <person name="Castanera R."/>
            <person name="Culley D.E."/>
            <person name="Daum C."/>
            <person name="Ezra D."/>
            <person name="Gonzalez J.B."/>
            <person name="Henrissat B."/>
            <person name="Kuo A."/>
            <person name="Liang C."/>
            <person name="Lipzen A."/>
            <person name="Lutzoni F."/>
            <person name="Magnuson J."/>
            <person name="Mondo S."/>
            <person name="Nolan M."/>
            <person name="Ohm R."/>
            <person name="Pangilinan J."/>
            <person name="Park H.-J."/>
            <person name="Ramirez L."/>
            <person name="Alfaro M."/>
            <person name="Sun H."/>
            <person name="Tritt A."/>
            <person name="Yoshinaga Y."/>
            <person name="Zwiers L.-H."/>
            <person name="Turgeon B.G."/>
            <person name="Goodwin S.B."/>
            <person name="Spatafora J.W."/>
            <person name="Crous P.W."/>
            <person name="Grigoriev I.V."/>
        </authorList>
    </citation>
    <scope>NUCLEOTIDE SEQUENCE</scope>
    <source>
        <strain evidence="1">IPT5</strain>
    </source>
</reference>
<sequence length="60" mass="6587">MFAIGLLMPSAVESDGLQIVSFIFGREEISLLTSVVKLPGRDGPNDNIQLSKLYSIRVYS</sequence>
<evidence type="ECO:0000313" key="2">
    <source>
        <dbReference type="Proteomes" id="UP000799423"/>
    </source>
</evidence>
<dbReference type="AlphaFoldDB" id="A0A6A7B5V0"/>
<name>A0A6A7B5V0_9PLEO</name>
<keyword evidence="2" id="KW-1185">Reference proteome</keyword>
<dbReference type="Proteomes" id="UP000799423">
    <property type="component" value="Unassembled WGS sequence"/>
</dbReference>